<evidence type="ECO:0000313" key="3">
    <source>
        <dbReference type="Proteomes" id="UP000033710"/>
    </source>
</evidence>
<dbReference type="KEGG" id="ssck:SPSK_01968"/>
<dbReference type="RefSeq" id="XP_016589646.1">
    <property type="nucleotide sequence ID" value="XM_016728866.1"/>
</dbReference>
<dbReference type="GeneID" id="27664143"/>
<accession>A0A0F2MDR3</accession>
<comment type="caution">
    <text evidence="2">The sequence shown here is derived from an EMBL/GenBank/DDBJ whole genome shotgun (WGS) entry which is preliminary data.</text>
</comment>
<organism evidence="2 3">
    <name type="scientific">Sporothrix schenckii 1099-18</name>
    <dbReference type="NCBI Taxonomy" id="1397361"/>
    <lineage>
        <taxon>Eukaryota</taxon>
        <taxon>Fungi</taxon>
        <taxon>Dikarya</taxon>
        <taxon>Ascomycota</taxon>
        <taxon>Pezizomycotina</taxon>
        <taxon>Sordariomycetes</taxon>
        <taxon>Sordariomycetidae</taxon>
        <taxon>Ophiostomatales</taxon>
        <taxon>Ophiostomataceae</taxon>
        <taxon>Sporothrix</taxon>
    </lineage>
</organism>
<feature type="region of interest" description="Disordered" evidence="1">
    <location>
        <begin position="87"/>
        <end position="136"/>
    </location>
</feature>
<dbReference type="Proteomes" id="UP000033710">
    <property type="component" value="Unassembled WGS sequence"/>
</dbReference>
<proteinExistence type="predicted"/>
<evidence type="ECO:0000313" key="2">
    <source>
        <dbReference type="EMBL" id="KJR86970.1"/>
    </source>
</evidence>
<evidence type="ECO:0000256" key="1">
    <source>
        <dbReference type="SAM" id="MobiDB-lite"/>
    </source>
</evidence>
<feature type="region of interest" description="Disordered" evidence="1">
    <location>
        <begin position="1"/>
        <end position="23"/>
    </location>
</feature>
<sequence length="172" mass="18750">MANPQCMERVSVHSEGANTGKGARRAAQFRCFAADRGRRRRSAAGLDEKRVRTRVAFALLSPVAVLPEKGCRRMRLREGVSRRMPWPNRSCLELSPASGTTSLDTKPQDLETTPKIGTGGNNREPSISGRPLSGGAVVFNGAARGSRQIRSSPYDTREYLKVPLADGVRSEI</sequence>
<reference evidence="2 3" key="2">
    <citation type="journal article" date="2015" name="Eukaryot. Cell">
        <title>Asexual propagation of a virulent clone complex in a human and feline outbreak of sporotrichosis.</title>
        <authorList>
            <person name="Teixeira Mde M."/>
            <person name="Rodrigues A.M."/>
            <person name="Tsui C.K."/>
            <person name="de Almeida L.G."/>
            <person name="Van Diepeningen A.D."/>
            <person name="van den Ende B.G."/>
            <person name="Fernandes G.F."/>
            <person name="Kano R."/>
            <person name="Hamelin R.C."/>
            <person name="Lopes-Bezerra L.M."/>
            <person name="Vasconcelos A.T."/>
            <person name="de Hoog S."/>
            <person name="de Camargo Z.P."/>
            <person name="Felipe M.S."/>
        </authorList>
    </citation>
    <scope>NUCLEOTIDE SEQUENCE [LARGE SCALE GENOMIC DNA]</scope>
    <source>
        <strain evidence="2 3">1099-18</strain>
    </source>
</reference>
<name>A0A0F2MDR3_SPOSC</name>
<reference evidence="2 3" key="1">
    <citation type="journal article" date="2014" name="BMC Genomics">
        <title>Comparative genomics of the major fungal agents of human and animal Sporotrichosis: Sporothrix schenckii and Sporothrix brasiliensis.</title>
        <authorList>
            <person name="Teixeira M.M."/>
            <person name="de Almeida L.G."/>
            <person name="Kubitschek-Barreira P."/>
            <person name="Alves F.L."/>
            <person name="Kioshima E.S."/>
            <person name="Abadio A.K."/>
            <person name="Fernandes L."/>
            <person name="Derengowski L.S."/>
            <person name="Ferreira K.S."/>
            <person name="Souza R.C."/>
            <person name="Ruiz J.C."/>
            <person name="de Andrade N.C."/>
            <person name="Paes H.C."/>
            <person name="Nicola A.M."/>
            <person name="Albuquerque P."/>
            <person name="Gerber A.L."/>
            <person name="Martins V.P."/>
            <person name="Peconick L.D."/>
            <person name="Neto A.V."/>
            <person name="Chaucanez C.B."/>
            <person name="Silva P.A."/>
            <person name="Cunha O.L."/>
            <person name="de Oliveira F.F."/>
            <person name="dos Santos T.C."/>
            <person name="Barros A.L."/>
            <person name="Soares M.A."/>
            <person name="de Oliveira L.M."/>
            <person name="Marini M.M."/>
            <person name="Villalobos-Duno H."/>
            <person name="Cunha M.M."/>
            <person name="de Hoog S."/>
            <person name="da Silveira J.F."/>
            <person name="Henrissat B."/>
            <person name="Nino-Vega G.A."/>
            <person name="Cisalpino P.S."/>
            <person name="Mora-Montes H.M."/>
            <person name="Almeida S.R."/>
            <person name="Stajich J.E."/>
            <person name="Lopes-Bezerra L.M."/>
            <person name="Vasconcelos A.T."/>
            <person name="Felipe M.S."/>
        </authorList>
    </citation>
    <scope>NUCLEOTIDE SEQUENCE [LARGE SCALE GENOMIC DNA]</scope>
    <source>
        <strain evidence="2 3">1099-18</strain>
    </source>
</reference>
<protein>
    <submittedName>
        <fullName evidence="2">Uncharacterized protein</fullName>
    </submittedName>
</protein>
<gene>
    <name evidence="2" type="ORF">SPSK_01968</name>
</gene>
<dbReference type="EMBL" id="AXCR01000005">
    <property type="protein sequence ID" value="KJR86970.1"/>
    <property type="molecule type" value="Genomic_DNA"/>
</dbReference>
<dbReference type="AlphaFoldDB" id="A0A0F2MDR3"/>
<dbReference type="VEuPathDB" id="FungiDB:SPSK_01968"/>